<feature type="domain" description="ABM" evidence="1">
    <location>
        <begin position="18"/>
        <end position="73"/>
    </location>
</feature>
<dbReference type="InterPro" id="IPR007138">
    <property type="entry name" value="ABM_dom"/>
</dbReference>
<evidence type="ECO:0000259" key="1">
    <source>
        <dbReference type="Pfam" id="PF03992"/>
    </source>
</evidence>
<dbReference type="PANTHER" id="PTHR37811">
    <property type="entry name" value="BLL5343 PROTEIN"/>
    <property type="match status" value="1"/>
</dbReference>
<dbReference type="Pfam" id="PF03992">
    <property type="entry name" value="ABM"/>
    <property type="match status" value="1"/>
</dbReference>
<dbReference type="Proteomes" id="UP000199214">
    <property type="component" value="Unassembled WGS sequence"/>
</dbReference>
<dbReference type="InterPro" id="IPR011008">
    <property type="entry name" value="Dimeric_a/b-barrel"/>
</dbReference>
<dbReference type="SUPFAM" id="SSF54909">
    <property type="entry name" value="Dimeric alpha+beta barrel"/>
    <property type="match status" value="1"/>
</dbReference>
<evidence type="ECO:0000313" key="2">
    <source>
        <dbReference type="EMBL" id="SEL62618.1"/>
    </source>
</evidence>
<keyword evidence="2" id="KW-0560">Oxidoreductase</keyword>
<accession>A0A1H7RRF9</accession>
<reference evidence="3" key="1">
    <citation type="submission" date="2016-10" db="EMBL/GenBank/DDBJ databases">
        <authorList>
            <person name="Varghese N."/>
            <person name="Submissions S."/>
        </authorList>
    </citation>
    <scope>NUCLEOTIDE SEQUENCE [LARGE SCALE GENOMIC DNA]</scope>
    <source>
        <strain evidence="3">JS21-1</strain>
    </source>
</reference>
<keyword evidence="3" id="KW-1185">Reference proteome</keyword>
<evidence type="ECO:0000313" key="3">
    <source>
        <dbReference type="Proteomes" id="UP000199214"/>
    </source>
</evidence>
<dbReference type="Gene3D" id="3.30.70.100">
    <property type="match status" value="1"/>
</dbReference>
<sequence length="104" mass="11193">MAVIFVAWRSGADQPGYAAAAAAMDTLAAQQPGFCGMDAARGNDGFGITVSYWADEASAVAWRAHPDHAKVREAGGGRWYVGYDLHVAQVTRSYGWSREEGERI</sequence>
<dbReference type="EMBL" id="FNZZ01000004">
    <property type="protein sequence ID" value="SEL62618.1"/>
    <property type="molecule type" value="Genomic_DNA"/>
</dbReference>
<dbReference type="GO" id="GO:0004497">
    <property type="term" value="F:monooxygenase activity"/>
    <property type="evidence" value="ECO:0007669"/>
    <property type="project" value="UniProtKB-KW"/>
</dbReference>
<dbReference type="STRING" id="1855283.SAMN05216382_2327"/>
<dbReference type="InterPro" id="IPR052936">
    <property type="entry name" value="Jasmonate_Hydroxylase-like"/>
</dbReference>
<dbReference type="PANTHER" id="PTHR37811:SF2">
    <property type="entry name" value="ABM DOMAIN-CONTAINING PROTEIN"/>
    <property type="match status" value="1"/>
</dbReference>
<name>A0A1H7RRF9_9SPHN</name>
<keyword evidence="2" id="KW-0503">Monooxygenase</keyword>
<proteinExistence type="predicted"/>
<organism evidence="2 3">
    <name type="scientific">Sphingomonas palmae</name>
    <dbReference type="NCBI Taxonomy" id="1855283"/>
    <lineage>
        <taxon>Bacteria</taxon>
        <taxon>Pseudomonadati</taxon>
        <taxon>Pseudomonadota</taxon>
        <taxon>Alphaproteobacteria</taxon>
        <taxon>Sphingomonadales</taxon>
        <taxon>Sphingomonadaceae</taxon>
        <taxon>Sphingomonas</taxon>
    </lineage>
</organism>
<dbReference type="AlphaFoldDB" id="A0A1H7RRF9"/>
<protein>
    <submittedName>
        <fullName evidence="2">Heme-degrading monooxygenase HmoA</fullName>
    </submittedName>
</protein>
<gene>
    <name evidence="2" type="ORF">SAMN05216382_2327</name>
</gene>